<dbReference type="AlphaFoldDB" id="A0A7W8L9C7"/>
<feature type="compositionally biased region" description="Basic and acidic residues" evidence="1">
    <location>
        <begin position="100"/>
        <end position="110"/>
    </location>
</feature>
<feature type="compositionally biased region" description="Polar residues" evidence="1">
    <location>
        <begin position="1"/>
        <end position="23"/>
    </location>
</feature>
<evidence type="ECO:0000313" key="2">
    <source>
        <dbReference type="EMBL" id="MBB5402877.1"/>
    </source>
</evidence>
<keyword evidence="5" id="KW-1185">Reference proteome</keyword>
<organism evidence="2 4">
    <name type="scientific">Paraburkholderia youngii</name>
    <dbReference type="NCBI Taxonomy" id="2782701"/>
    <lineage>
        <taxon>Bacteria</taxon>
        <taxon>Pseudomonadati</taxon>
        <taxon>Pseudomonadota</taxon>
        <taxon>Betaproteobacteria</taxon>
        <taxon>Burkholderiales</taxon>
        <taxon>Burkholderiaceae</taxon>
        <taxon>Paraburkholderia</taxon>
    </lineage>
</organism>
<protein>
    <submittedName>
        <fullName evidence="2">Uncharacterized protein</fullName>
    </submittedName>
</protein>
<dbReference type="Proteomes" id="UP000821598">
    <property type="component" value="Unassembled WGS sequence"/>
</dbReference>
<dbReference type="EMBL" id="JACHDE010000010">
    <property type="protein sequence ID" value="MBB5402877.1"/>
    <property type="molecule type" value="Genomic_DNA"/>
</dbReference>
<feature type="region of interest" description="Disordered" evidence="1">
    <location>
        <begin position="1"/>
        <end position="110"/>
    </location>
</feature>
<evidence type="ECO:0000313" key="4">
    <source>
        <dbReference type="Proteomes" id="UP000592820"/>
    </source>
</evidence>
<accession>A0A7W8L9C7</accession>
<sequence>MPDSQSTNADTRQQAATPGGEQSTRPDERAAPAISDEVKARNRPSGTHYVEPSPLGIEPVVQTGVDKATNPPRSSESPRHGAEVPLGTGEHAEPPGGGGRESHRKQPGEQ</sequence>
<proteinExistence type="predicted"/>
<dbReference type="RefSeq" id="WP_176123808.1">
    <property type="nucleotide sequence ID" value="NZ_JACHDE010000010.1"/>
</dbReference>
<evidence type="ECO:0000313" key="5">
    <source>
        <dbReference type="Proteomes" id="UP000821598"/>
    </source>
</evidence>
<evidence type="ECO:0000313" key="3">
    <source>
        <dbReference type="EMBL" id="NVI05135.1"/>
    </source>
</evidence>
<dbReference type="Proteomes" id="UP000592820">
    <property type="component" value="Unassembled WGS sequence"/>
</dbReference>
<feature type="compositionally biased region" description="Basic and acidic residues" evidence="1">
    <location>
        <begin position="24"/>
        <end position="40"/>
    </location>
</feature>
<reference evidence="2 4" key="2">
    <citation type="submission" date="2020-08" db="EMBL/GenBank/DDBJ databases">
        <title>Genomic Encyclopedia of Type Strains, Phase IV (KMG-V): Genome sequencing to study the core and pangenomes of soil and plant-associated prokaryotes.</title>
        <authorList>
            <person name="Whitman W."/>
        </authorList>
    </citation>
    <scope>NUCLEOTIDE SEQUENCE [LARGE SCALE GENOMIC DNA]</scope>
    <source>
        <strain evidence="2 4">JPY162</strain>
    </source>
</reference>
<gene>
    <name evidence="3" type="ORF">FSB64_15375</name>
    <name evidence="2" type="ORF">HDG41_004963</name>
</gene>
<name>A0A7W8L9C7_9BURK</name>
<reference evidence="3 5" key="1">
    <citation type="submission" date="2019-08" db="EMBL/GenBank/DDBJ databases">
        <title>Paraburkholderia simonii sp. nov. and P. youngii sp. nov. Brazilian and Mexican Mimosa-associated rhizobia.</title>
        <authorList>
            <person name="Mavima L."/>
            <person name="Beukes C.W."/>
            <person name="Palmer M."/>
            <person name="De Meyer S.E."/>
            <person name="James E.K."/>
            <person name="Maluk M."/>
            <person name="Avontuur J.R."/>
            <person name="Chan W.Y."/>
            <person name="Venter S.N."/>
            <person name="Steenkamp E.T."/>
        </authorList>
    </citation>
    <scope>NUCLEOTIDE SEQUENCE [LARGE SCALE GENOMIC DNA]</scope>
    <source>
        <strain evidence="3 5">JPY454</strain>
    </source>
</reference>
<dbReference type="EMBL" id="VOMC01000014">
    <property type="protein sequence ID" value="NVI05135.1"/>
    <property type="molecule type" value="Genomic_DNA"/>
</dbReference>
<evidence type="ECO:0000256" key="1">
    <source>
        <dbReference type="SAM" id="MobiDB-lite"/>
    </source>
</evidence>
<comment type="caution">
    <text evidence="2">The sequence shown here is derived from an EMBL/GenBank/DDBJ whole genome shotgun (WGS) entry which is preliminary data.</text>
</comment>